<comment type="similarity">
    <text evidence="1 5">Belongs to the NAD(P)-dependent epimerase/dehydratase family. Fucose synthase subfamily.</text>
</comment>
<dbReference type="GO" id="GO:0042351">
    <property type="term" value="P:'de novo' GDP-L-fucose biosynthetic process"/>
    <property type="evidence" value="ECO:0007669"/>
    <property type="project" value="UniProtKB-UniRule"/>
</dbReference>
<feature type="binding site" evidence="5">
    <location>
        <position position="154"/>
    </location>
    <ligand>
        <name>NADP(+)</name>
        <dbReference type="ChEBI" id="CHEBI:58349"/>
    </ligand>
</feature>
<dbReference type="EMBL" id="CP063164">
    <property type="protein sequence ID" value="QOR62604.1"/>
    <property type="molecule type" value="Genomic_DNA"/>
</dbReference>
<dbReference type="GO" id="GO:0016853">
    <property type="term" value="F:isomerase activity"/>
    <property type="evidence" value="ECO:0007669"/>
    <property type="project" value="UniProtKB-KW"/>
</dbReference>
<feature type="binding site" evidence="5">
    <location>
        <begin position="11"/>
        <end position="17"/>
    </location>
    <ligand>
        <name>NADP(+)</name>
        <dbReference type="ChEBI" id="CHEBI:58349"/>
    </ligand>
</feature>
<dbReference type="GO" id="GO:0070401">
    <property type="term" value="F:NADP+ binding"/>
    <property type="evidence" value="ECO:0007669"/>
    <property type="project" value="UniProtKB-UniRule"/>
</dbReference>
<feature type="binding site" evidence="5">
    <location>
        <position position="378"/>
    </location>
    <ligand>
        <name>substrate</name>
    </ligand>
</feature>
<evidence type="ECO:0000256" key="2">
    <source>
        <dbReference type="ARBA" id="ARBA00022857"/>
    </source>
</evidence>
<dbReference type="CDD" id="cd05239">
    <property type="entry name" value="GDP_FS_SDR_e"/>
    <property type="match status" value="1"/>
</dbReference>
<keyword evidence="4 5" id="KW-0413">Isomerase</keyword>
<feature type="binding site" evidence="5">
    <location>
        <position position="279"/>
    </location>
    <ligand>
        <name>substrate</name>
    </ligand>
</feature>
<dbReference type="InterPro" id="IPR036291">
    <property type="entry name" value="NAD(P)-bd_dom_sf"/>
</dbReference>
<feature type="domain" description="NAD-dependent epimerase/dehydratase" evidence="6">
    <location>
        <begin position="7"/>
        <end position="209"/>
    </location>
</feature>
<keyword evidence="3 5" id="KW-0560">Oxidoreductase</keyword>
<organism evidence="7 8">
    <name type="scientific">Sulfurovum indicum</name>
    <dbReference type="NCBI Taxonomy" id="2779528"/>
    <lineage>
        <taxon>Bacteria</taxon>
        <taxon>Pseudomonadati</taxon>
        <taxon>Campylobacterota</taxon>
        <taxon>Epsilonproteobacteria</taxon>
        <taxon>Campylobacterales</taxon>
        <taxon>Sulfurovaceae</taxon>
        <taxon>Sulfurovum</taxon>
    </lineage>
</organism>
<feature type="domain" description="NAD-dependent epimerase/dehydratase" evidence="6">
    <location>
        <begin position="268"/>
        <end position="299"/>
    </location>
</feature>
<dbReference type="PANTHER" id="PTHR43238:SF1">
    <property type="entry name" value="GDP-L-FUCOSE SYNTHASE"/>
    <property type="match status" value="1"/>
</dbReference>
<evidence type="ECO:0000256" key="1">
    <source>
        <dbReference type="ARBA" id="ARBA00005959"/>
    </source>
</evidence>
<dbReference type="Pfam" id="PF01370">
    <property type="entry name" value="Epimerase"/>
    <property type="match status" value="2"/>
</dbReference>
<keyword evidence="8" id="KW-1185">Reference proteome</keyword>
<keyword evidence="5" id="KW-0511">Multifunctional enzyme</keyword>
<gene>
    <name evidence="5" type="primary">fcl</name>
    <name evidence="7" type="ORF">IMZ28_03805</name>
</gene>
<dbReference type="EC" id="1.1.1.271" evidence="5"/>
<sequence length="416" mass="47088">MKKDSKIFVAGGSGLVGSAILKNLSEKGYTNLITNYHTRPLHATRYTPHAEKLDLLDAQAVKEFFEREKPEFVFLAAAKVGGIVANNTYRADFIYENLQIQNNIIHQSYLNGVKKLMFLGSTCIYPKNAPQPMPEDCLLTDTLEYTNEPYAIAKIAGIKMCESYNLQYGTNFISVMPTNLYGPNDNFDLEKSHVLPALIRKIHLGKALEENNWDTIRKDLNKLPIEGTDGSASNEEIIKILEKYGIKKQFNTQHCPTEMPLGATFNISIEIWGSGSPKREFLYSTDMADACVFLMEKINFDDILKNQFNTQHQTLPSTDGKSCEAVTKPLSLSTITEVRNTHINIGTGIDVSIKELAYMIKDFICFKGELYFNIDKPDGTMKKLTDVSKLHSLGWHHKVELQEGIEKIYQWYKESN</sequence>
<name>A0A7M1S623_9BACT</name>
<dbReference type="SUPFAM" id="SSF51735">
    <property type="entry name" value="NAD(P)-binding Rossmann-fold domains"/>
    <property type="match status" value="1"/>
</dbReference>
<feature type="binding site" evidence="5">
    <location>
        <position position="272"/>
    </location>
    <ligand>
        <name>substrate</name>
    </ligand>
</feature>
<accession>A0A7M1S623</accession>
<dbReference type="Gene3D" id="3.40.50.720">
    <property type="entry name" value="NAD(P)-binding Rossmann-like Domain"/>
    <property type="match status" value="2"/>
</dbReference>
<evidence type="ECO:0000256" key="3">
    <source>
        <dbReference type="ARBA" id="ARBA00023002"/>
    </source>
</evidence>
<proteinExistence type="inferred from homology"/>
<reference evidence="7 8" key="1">
    <citation type="submission" date="2020-10" db="EMBL/GenBank/DDBJ databases">
        <title>The genome of sulfurovum sp.</title>
        <authorList>
            <person name="Xie S."/>
            <person name="Shao Z."/>
            <person name="Jiang L."/>
        </authorList>
    </citation>
    <scope>NUCLEOTIDE SEQUENCE [LARGE SCALE GENOMIC DNA]</scope>
    <source>
        <strain evidence="7 8">ST-419</strain>
    </source>
</reference>
<dbReference type="InterPro" id="IPR028614">
    <property type="entry name" value="GDP_fucose/colitose_synth"/>
</dbReference>
<feature type="active site" description="Proton donor/acceptor" evidence="5">
    <location>
        <position position="150"/>
    </location>
</feature>
<dbReference type="PANTHER" id="PTHR43238">
    <property type="entry name" value="GDP-L-FUCOSE SYNTHASE"/>
    <property type="match status" value="1"/>
</dbReference>
<protein>
    <recommendedName>
        <fullName evidence="5">GDP-L-fucose synthase</fullName>
        <ecNumber evidence="5">1.1.1.271</ecNumber>
    </recommendedName>
    <alternativeName>
        <fullName evidence="5">GDP-4-keto-6-deoxy-D-mannose-3,5-epimerase-4-reductase</fullName>
    </alternativeName>
</protein>
<feature type="site" description="Important for catalytic activity" evidence="5">
    <location>
        <position position="123"/>
    </location>
</feature>
<dbReference type="InterPro" id="IPR001509">
    <property type="entry name" value="Epimerase_deHydtase"/>
</dbReference>
<dbReference type="KEGG" id="sinu:IMZ28_03805"/>
<evidence type="ECO:0000256" key="5">
    <source>
        <dbReference type="HAMAP-Rule" id="MF_00956"/>
    </source>
</evidence>
<comment type="pathway">
    <text evidence="5">Nucleotide-sugar biosynthesis; GDP-L-fucose biosynthesis via de novo pathway; GDP-L-fucose from GDP-alpha-D-mannose: step 2/2.</text>
</comment>
<dbReference type="AlphaFoldDB" id="A0A7M1S623"/>
<evidence type="ECO:0000313" key="8">
    <source>
        <dbReference type="Proteomes" id="UP000595074"/>
    </source>
</evidence>
<feature type="binding site" evidence="5">
    <location>
        <position position="193"/>
    </location>
    <ligand>
        <name>NADP(+)</name>
        <dbReference type="ChEBI" id="CHEBI:58349"/>
    </ligand>
</feature>
<feature type="binding site" evidence="5">
    <location>
        <begin position="177"/>
        <end position="180"/>
    </location>
    <ligand>
        <name>NADP(+)</name>
        <dbReference type="ChEBI" id="CHEBI:58349"/>
    </ligand>
</feature>
<dbReference type="GO" id="GO:0050577">
    <property type="term" value="F:GDP-L-fucose synthase activity"/>
    <property type="evidence" value="ECO:0007669"/>
    <property type="project" value="UniProtKB-UniRule"/>
</dbReference>
<dbReference type="Gene3D" id="3.90.25.10">
    <property type="entry name" value="UDP-galactose 4-epimerase, domain 1"/>
    <property type="match status" value="2"/>
</dbReference>
<comment type="function">
    <text evidence="5">Catalyzes the two-step NADP-dependent conversion of GDP-4-dehydro-6-deoxy-D-mannose to GDP-fucose, involving an epimerase and a reductase reaction.</text>
</comment>
<feature type="binding site" evidence="5">
    <location>
        <position position="201"/>
    </location>
    <ligand>
        <name>substrate</name>
    </ligand>
</feature>
<evidence type="ECO:0000259" key="6">
    <source>
        <dbReference type="Pfam" id="PF01370"/>
    </source>
</evidence>
<dbReference type="RefSeq" id="WP_197549422.1">
    <property type="nucleotide sequence ID" value="NZ_CP063164.1"/>
</dbReference>
<feature type="site" description="Important for catalytic activity" evidence="5">
    <location>
        <position position="121"/>
    </location>
</feature>
<dbReference type="Proteomes" id="UP000595074">
    <property type="component" value="Chromosome"/>
</dbReference>
<feature type="binding site" evidence="5">
    <location>
        <begin position="119"/>
        <end position="122"/>
    </location>
    <ligand>
        <name>NADP(+)</name>
        <dbReference type="ChEBI" id="CHEBI:58349"/>
    </ligand>
</feature>
<evidence type="ECO:0000256" key="4">
    <source>
        <dbReference type="ARBA" id="ARBA00023235"/>
    </source>
</evidence>
<dbReference type="UniPathway" id="UPA00128">
    <property type="reaction ID" value="UER00191"/>
</dbReference>
<evidence type="ECO:0000313" key="7">
    <source>
        <dbReference type="EMBL" id="QOR62604.1"/>
    </source>
</evidence>
<comment type="catalytic activity">
    <reaction evidence="5">
        <text>GDP-beta-L-fucose + NADP(+) = GDP-4-dehydro-alpha-D-rhamnose + NADPH + H(+)</text>
        <dbReference type="Rhea" id="RHEA:18885"/>
        <dbReference type="ChEBI" id="CHEBI:15378"/>
        <dbReference type="ChEBI" id="CHEBI:57273"/>
        <dbReference type="ChEBI" id="CHEBI:57783"/>
        <dbReference type="ChEBI" id="CHEBI:57964"/>
        <dbReference type="ChEBI" id="CHEBI:58349"/>
        <dbReference type="EC" id="1.1.1.271"/>
    </reaction>
</comment>
<dbReference type="HAMAP" id="MF_00956">
    <property type="entry name" value="GDP_fucose_synth"/>
    <property type="match status" value="1"/>
</dbReference>
<keyword evidence="2 5" id="KW-0521">NADP</keyword>